<dbReference type="EMBL" id="CP013195">
    <property type="protein sequence ID" value="ALO49100.1"/>
    <property type="molecule type" value="Genomic_DNA"/>
</dbReference>
<dbReference type="OrthoDB" id="1064638at2"/>
<name>A0A0S2KLE1_9BACT</name>
<protein>
    <recommendedName>
        <fullName evidence="1">DUF4099 domain-containing protein</fullName>
    </recommendedName>
</protein>
<dbReference type="STRING" id="76123.AS203_08375"/>
<gene>
    <name evidence="2" type="ORF">AS203_08375</name>
</gene>
<dbReference type="InterPro" id="IPR025343">
    <property type="entry name" value="DUF4099"/>
</dbReference>
<evidence type="ECO:0000313" key="3">
    <source>
        <dbReference type="Proteomes" id="UP000056252"/>
    </source>
</evidence>
<dbReference type="KEGG" id="peo:AS203_08375"/>
<dbReference type="eggNOG" id="ENOG502ZATD">
    <property type="taxonomic scope" value="Bacteria"/>
</dbReference>
<accession>A0A0S2KLE1</accession>
<dbReference type="RefSeq" id="WP_021590365.1">
    <property type="nucleotide sequence ID" value="NZ_CP013195.1"/>
</dbReference>
<dbReference type="AlphaFoldDB" id="A0A0S2KLE1"/>
<evidence type="ECO:0000259" key="1">
    <source>
        <dbReference type="Pfam" id="PF13351"/>
    </source>
</evidence>
<organism evidence="2 3">
    <name type="scientific">Hoylesella enoeca</name>
    <dbReference type="NCBI Taxonomy" id="76123"/>
    <lineage>
        <taxon>Bacteria</taxon>
        <taxon>Pseudomonadati</taxon>
        <taxon>Bacteroidota</taxon>
        <taxon>Bacteroidia</taxon>
        <taxon>Bacteroidales</taxon>
        <taxon>Prevotellaceae</taxon>
        <taxon>Hoylesella</taxon>
    </lineage>
</organism>
<keyword evidence="3" id="KW-1185">Reference proteome</keyword>
<feature type="domain" description="DUF4099" evidence="1">
    <location>
        <begin position="5"/>
        <end position="85"/>
    </location>
</feature>
<dbReference type="Pfam" id="PF13351">
    <property type="entry name" value="DUF4099"/>
    <property type="match status" value="1"/>
</dbReference>
<reference evidence="3" key="1">
    <citation type="submission" date="2015-11" db="EMBL/GenBank/DDBJ databases">
        <authorList>
            <person name="Holder M.E."/>
            <person name="Ajami N.J."/>
            <person name="Petrosino J.F."/>
        </authorList>
    </citation>
    <scope>NUCLEOTIDE SEQUENCE [LARGE SCALE GENOMIC DNA]</scope>
    <source>
        <strain evidence="3">F0113</strain>
    </source>
</reference>
<evidence type="ECO:0000313" key="2">
    <source>
        <dbReference type="EMBL" id="ALO49100.1"/>
    </source>
</evidence>
<sequence length="253" mass="29002">MRTTFDENEIPYEKFASIGLSQEMVDDLPEMVMKKLLEGHWTPILPVSVDLGDGIQRTIQARLKLERRSGTVDILIAPRSEMADLEDFTPEEQNTLRSGKIIITKMPGKEQCFVQLDDKTNRVFYIPVSLMEDNLASLQNEMELSNEQVAQMCTGNVISIDKQEGRFTFGLDFLADGGIKVVSGDREEYDSIASRELPTYNFGIYGCWVKESDNSFKNYVPEEDYTEEMQKEFYHLGDENSQKAEQRSRGIHR</sequence>
<proteinExistence type="predicted"/>
<dbReference type="Proteomes" id="UP000056252">
    <property type="component" value="Chromosome"/>
</dbReference>